<organism evidence="12 13">
    <name type="scientific">Dyella japonica DSM 16301</name>
    <dbReference type="NCBI Taxonomy" id="1440762"/>
    <lineage>
        <taxon>Bacteria</taxon>
        <taxon>Pseudomonadati</taxon>
        <taxon>Pseudomonadota</taxon>
        <taxon>Gammaproteobacteria</taxon>
        <taxon>Lysobacterales</taxon>
        <taxon>Rhodanobacteraceae</taxon>
        <taxon>Dyella</taxon>
    </lineage>
</organism>
<evidence type="ECO:0000256" key="5">
    <source>
        <dbReference type="ARBA" id="ARBA00022764"/>
    </source>
</evidence>
<dbReference type="InterPro" id="IPR036316">
    <property type="entry name" value="Pili_assmbl_chap_C_dom_sf"/>
</dbReference>
<keyword evidence="5" id="KW-0574">Periplasm</keyword>
<evidence type="ECO:0000256" key="3">
    <source>
        <dbReference type="ARBA" id="ARBA00022558"/>
    </source>
</evidence>
<protein>
    <recommendedName>
        <fullName evidence="14">Molecular chaperone EcpD</fullName>
    </recommendedName>
</protein>
<feature type="chain" id="PRO_5002576969" description="Molecular chaperone EcpD" evidence="9">
    <location>
        <begin position="24"/>
        <end position="247"/>
    </location>
</feature>
<evidence type="ECO:0000313" key="13">
    <source>
        <dbReference type="Proteomes" id="UP000035481"/>
    </source>
</evidence>
<proteinExistence type="inferred from homology"/>
<accession>A0A0G9H267</accession>
<keyword evidence="4 9" id="KW-0732">Signal</keyword>
<dbReference type="FunFam" id="2.60.40.10:FF:000458">
    <property type="entry name" value="Molecular chaperone FimC"/>
    <property type="match status" value="1"/>
</dbReference>
<dbReference type="GO" id="GO:0030288">
    <property type="term" value="C:outer membrane-bounded periplasmic space"/>
    <property type="evidence" value="ECO:0007669"/>
    <property type="project" value="InterPro"/>
</dbReference>
<dbReference type="PRINTS" id="PR00969">
    <property type="entry name" value="CHAPERONPILI"/>
</dbReference>
<evidence type="ECO:0000256" key="7">
    <source>
        <dbReference type="ARBA" id="ARBA00023319"/>
    </source>
</evidence>
<dbReference type="PATRIC" id="fig|1440762.4.peg.1508"/>
<evidence type="ECO:0000256" key="8">
    <source>
        <dbReference type="RuleBase" id="RU003918"/>
    </source>
</evidence>
<dbReference type="PANTHER" id="PTHR30251">
    <property type="entry name" value="PILUS ASSEMBLY CHAPERONE"/>
    <property type="match status" value="1"/>
</dbReference>
<dbReference type="InterPro" id="IPR050643">
    <property type="entry name" value="Periplasmic_pilus_chap"/>
</dbReference>
<dbReference type="PANTHER" id="PTHR30251:SF2">
    <property type="entry name" value="FIMBRIAL CHAPERONE YADV-RELATED"/>
    <property type="match status" value="1"/>
</dbReference>
<dbReference type="InterPro" id="IPR013783">
    <property type="entry name" value="Ig-like_fold"/>
</dbReference>
<reference evidence="12 13" key="1">
    <citation type="journal article" date="2015" name="Antonie Van Leeuwenhoek">
        <title>A phylogenomic and molecular marker based taxonomic framework for the order Xanthomonadales: proposal to transfer the families Algiphilaceae and Solimonadaceae to the order Nevskiales ord. nov. and to create a new family within the order Xanthomonadales, the family Rhodanobacteraceae fam. nov., containing the genus Rhodanobacter and its closest relatives.</title>
        <authorList>
            <person name="Naushad S."/>
            <person name="Adeolu M."/>
            <person name="Wong S."/>
            <person name="Sohail M."/>
            <person name="Schellhorn H.E."/>
            <person name="Gupta R.S."/>
        </authorList>
    </citation>
    <scope>NUCLEOTIDE SEQUENCE [LARGE SCALE GENOMIC DNA]</scope>
    <source>
        <strain evidence="12 13">DSM 16301</strain>
    </source>
</reference>
<dbReference type="GO" id="GO:0071555">
    <property type="term" value="P:cell wall organization"/>
    <property type="evidence" value="ECO:0007669"/>
    <property type="project" value="InterPro"/>
</dbReference>
<evidence type="ECO:0008006" key="14">
    <source>
        <dbReference type="Google" id="ProtNLM"/>
    </source>
</evidence>
<evidence type="ECO:0000256" key="2">
    <source>
        <dbReference type="ARBA" id="ARBA00007399"/>
    </source>
</evidence>
<comment type="caution">
    <text evidence="12">The sequence shown here is derived from an EMBL/GenBank/DDBJ whole genome shotgun (WGS) entry which is preliminary data.</text>
</comment>
<dbReference type="EMBL" id="JPLA01000024">
    <property type="protein sequence ID" value="KLD63945.1"/>
    <property type="molecule type" value="Genomic_DNA"/>
</dbReference>
<dbReference type="STRING" id="1440762.Y882_10070"/>
<dbReference type="Pfam" id="PF00345">
    <property type="entry name" value="PapD_N"/>
    <property type="match status" value="1"/>
</dbReference>
<dbReference type="InterPro" id="IPR016148">
    <property type="entry name" value="Pili_assmbl_chaperone_C"/>
</dbReference>
<feature type="domain" description="Pili assembly chaperone N-terminal" evidence="10">
    <location>
        <begin position="24"/>
        <end position="149"/>
    </location>
</feature>
<dbReference type="InterPro" id="IPR001829">
    <property type="entry name" value="Pili_assmbl_chaperone_bac"/>
</dbReference>
<dbReference type="Proteomes" id="UP000035481">
    <property type="component" value="Unassembled WGS sequence"/>
</dbReference>
<evidence type="ECO:0000256" key="4">
    <source>
        <dbReference type="ARBA" id="ARBA00022729"/>
    </source>
</evidence>
<dbReference type="Pfam" id="PF02753">
    <property type="entry name" value="PapD_C"/>
    <property type="match status" value="1"/>
</dbReference>
<keyword evidence="6 8" id="KW-0143">Chaperone</keyword>
<keyword evidence="3" id="KW-1029">Fimbrium biogenesis</keyword>
<evidence type="ECO:0000256" key="9">
    <source>
        <dbReference type="SAM" id="SignalP"/>
    </source>
</evidence>
<dbReference type="PROSITE" id="PS00635">
    <property type="entry name" value="PILI_CHAPERONE"/>
    <property type="match status" value="1"/>
</dbReference>
<evidence type="ECO:0000256" key="1">
    <source>
        <dbReference type="ARBA" id="ARBA00004418"/>
    </source>
</evidence>
<dbReference type="InterPro" id="IPR016147">
    <property type="entry name" value="Pili_assmbl_chaperone_N"/>
</dbReference>
<dbReference type="InterPro" id="IPR018046">
    <property type="entry name" value="Pili_assmbl_chaperone_CS"/>
</dbReference>
<gene>
    <name evidence="12" type="ORF">Y882_10070</name>
</gene>
<evidence type="ECO:0000313" key="12">
    <source>
        <dbReference type="EMBL" id="KLD63945.1"/>
    </source>
</evidence>
<evidence type="ECO:0000259" key="10">
    <source>
        <dbReference type="Pfam" id="PF00345"/>
    </source>
</evidence>
<dbReference type="Gene3D" id="2.60.40.10">
    <property type="entry name" value="Immunoglobulins"/>
    <property type="match status" value="2"/>
</dbReference>
<comment type="subcellular location">
    <subcellularLocation>
        <location evidence="1 8">Periplasm</location>
    </subcellularLocation>
</comment>
<comment type="similarity">
    <text evidence="2 8">Belongs to the periplasmic pilus chaperone family.</text>
</comment>
<feature type="domain" description="Pili assembly chaperone C-terminal" evidence="11">
    <location>
        <begin position="176"/>
        <end position="238"/>
    </location>
</feature>
<name>A0A0G9H267_9GAMM</name>
<dbReference type="RefSeq" id="WP_046971754.1">
    <property type="nucleotide sequence ID" value="NZ_JPLA01000024.1"/>
</dbReference>
<feature type="signal peptide" evidence="9">
    <location>
        <begin position="1"/>
        <end position="23"/>
    </location>
</feature>
<sequence>MNKFARITCALALVIGGVGSAYAGIQINATRVIYPAEQREVTLSMVNNGTTPLLLQSWVDDGDMKESPETTKAPFLLTPPMARVDAGKGQTLRIMFTGANLPQDRESVFWLNVLEIPAKPKISEGEESGNYLQFAIRSRMKIFYRPKGLPGNAFDAADQVTWRVVAKGNGYEAQCTNPTAFNVNIGSVIAKGSSVPQTIESKGGMCPAKGTATLPLNGNLDASGGKLTVDVINDFGGFDKHDVAFTR</sequence>
<dbReference type="AlphaFoldDB" id="A0A0G9H267"/>
<evidence type="ECO:0000256" key="6">
    <source>
        <dbReference type="ARBA" id="ARBA00023186"/>
    </source>
</evidence>
<dbReference type="OrthoDB" id="9131059at2"/>
<dbReference type="InterPro" id="IPR008962">
    <property type="entry name" value="PapD-like_sf"/>
</dbReference>
<keyword evidence="7" id="KW-0393">Immunoglobulin domain</keyword>
<dbReference type="SUPFAM" id="SSF49354">
    <property type="entry name" value="PapD-like"/>
    <property type="match status" value="1"/>
</dbReference>
<dbReference type="SUPFAM" id="SSF49584">
    <property type="entry name" value="Periplasmic chaperone C-domain"/>
    <property type="match status" value="1"/>
</dbReference>
<evidence type="ECO:0000259" key="11">
    <source>
        <dbReference type="Pfam" id="PF02753"/>
    </source>
</evidence>